<evidence type="ECO:0008006" key="6">
    <source>
        <dbReference type="Google" id="ProtNLM"/>
    </source>
</evidence>
<protein>
    <recommendedName>
        <fullName evidence="6">ATP-grasp domain-containing protein</fullName>
    </recommendedName>
</protein>
<evidence type="ECO:0000256" key="2">
    <source>
        <dbReference type="ARBA" id="ARBA00022741"/>
    </source>
</evidence>
<proteinExistence type="predicted"/>
<dbReference type="Pfam" id="PF13549">
    <property type="entry name" value="ATP-grasp_5"/>
    <property type="match status" value="1"/>
</dbReference>
<keyword evidence="3" id="KW-0067">ATP-binding</keyword>
<dbReference type="InterPro" id="IPR013815">
    <property type="entry name" value="ATP_grasp_subdomain_1"/>
</dbReference>
<keyword evidence="1" id="KW-0436">Ligase</keyword>
<evidence type="ECO:0000256" key="3">
    <source>
        <dbReference type="ARBA" id="ARBA00022840"/>
    </source>
</evidence>
<reference evidence="4 5" key="1">
    <citation type="submission" date="2023-02" db="EMBL/GenBank/DDBJ databases">
        <title>Dictyobacter halimunensis sp. nov., a new member of the class Ktedonobacteria from forest soil in a geothermal area.</title>
        <authorList>
            <person name="Rachmania M.K."/>
            <person name="Ningsih F."/>
            <person name="Sakai Y."/>
            <person name="Yabe S."/>
            <person name="Yokota A."/>
            <person name="Sjamsuridzal W."/>
        </authorList>
    </citation>
    <scope>NUCLEOTIDE SEQUENCE [LARGE SCALE GENOMIC DNA]</scope>
    <source>
        <strain evidence="4 5">S3.2.2.5</strain>
    </source>
</reference>
<comment type="caution">
    <text evidence="4">The sequence shown here is derived from an EMBL/GenBank/DDBJ whole genome shotgun (WGS) entry which is preliminary data.</text>
</comment>
<gene>
    <name evidence="4" type="ORF">KDH_20570</name>
</gene>
<keyword evidence="5" id="KW-1185">Reference proteome</keyword>
<name>A0ABQ6FLS4_9CHLR</name>
<evidence type="ECO:0000313" key="4">
    <source>
        <dbReference type="EMBL" id="GLV55210.1"/>
    </source>
</evidence>
<dbReference type="SUPFAM" id="SSF56059">
    <property type="entry name" value="Glutathione synthetase ATP-binding domain-like"/>
    <property type="match status" value="1"/>
</dbReference>
<organism evidence="4 5">
    <name type="scientific">Dictyobacter halimunensis</name>
    <dbReference type="NCBI Taxonomy" id="3026934"/>
    <lineage>
        <taxon>Bacteria</taxon>
        <taxon>Bacillati</taxon>
        <taxon>Chloroflexota</taxon>
        <taxon>Ktedonobacteria</taxon>
        <taxon>Ktedonobacterales</taxon>
        <taxon>Dictyobacteraceae</taxon>
        <taxon>Dictyobacter</taxon>
    </lineage>
</organism>
<evidence type="ECO:0000256" key="1">
    <source>
        <dbReference type="ARBA" id="ARBA00022598"/>
    </source>
</evidence>
<sequence length="262" mass="29127">MLAAMTWYASYRQRTAYNLPMPPLKSPYYEQQHAAINDLYQQARVLNLATLPQASVDEMARRYHIAIPESYVCRQVDQAVLCVRSSIGYPCVLKIVAPTLLHRSDIGAVITDINNEIELREGFNHLEALIREHHIVDGAICVQKCVECGLPLIVGATRDPNFGTILLFGSGGIYAELLGDVARCVAPLERGAMLDMILATRIAPILKGARGQQPIDLQRIIDILKAIEYLMQDYDFIQSIDINPLLASPQDICAVDIKIALQ</sequence>
<dbReference type="Proteomes" id="UP001344906">
    <property type="component" value="Unassembled WGS sequence"/>
</dbReference>
<dbReference type="Gene3D" id="3.30.470.20">
    <property type="entry name" value="ATP-grasp fold, B domain"/>
    <property type="match status" value="1"/>
</dbReference>
<accession>A0ABQ6FLS4</accession>
<dbReference type="PANTHER" id="PTHR43334">
    <property type="entry name" value="ACETATE--COA LIGASE [ADP-FORMING]"/>
    <property type="match status" value="1"/>
</dbReference>
<dbReference type="Gene3D" id="3.30.1490.20">
    <property type="entry name" value="ATP-grasp fold, A domain"/>
    <property type="match status" value="1"/>
</dbReference>
<keyword evidence="2" id="KW-0547">Nucleotide-binding</keyword>
<dbReference type="EMBL" id="BSRI01000001">
    <property type="protein sequence ID" value="GLV55210.1"/>
    <property type="molecule type" value="Genomic_DNA"/>
</dbReference>
<dbReference type="InterPro" id="IPR051538">
    <property type="entry name" value="Acyl-CoA_Synth/Transferase"/>
</dbReference>
<dbReference type="PANTHER" id="PTHR43334:SF1">
    <property type="entry name" value="3-HYDROXYPROPIONATE--COA LIGASE [ADP-FORMING]"/>
    <property type="match status" value="1"/>
</dbReference>
<evidence type="ECO:0000313" key="5">
    <source>
        <dbReference type="Proteomes" id="UP001344906"/>
    </source>
</evidence>